<reference evidence="2 3" key="1">
    <citation type="submission" date="2021-05" db="EMBL/GenBank/DDBJ databases">
        <title>Croceibacterium sp. LX-88 genome sequence.</title>
        <authorList>
            <person name="Luo X."/>
        </authorList>
    </citation>
    <scope>NUCLEOTIDE SEQUENCE [LARGE SCALE GENOMIC DNA]</scope>
    <source>
        <strain evidence="2 3">LX-88</strain>
    </source>
</reference>
<dbReference type="Proteomes" id="UP000811255">
    <property type="component" value="Unassembled WGS sequence"/>
</dbReference>
<dbReference type="RefSeq" id="WP_214537276.1">
    <property type="nucleotide sequence ID" value="NZ_JAHFVK010000002.1"/>
</dbReference>
<protein>
    <submittedName>
        <fullName evidence="2">Uncharacterized protein</fullName>
    </submittedName>
</protein>
<feature type="compositionally biased region" description="Basic and acidic residues" evidence="1">
    <location>
        <begin position="67"/>
        <end position="78"/>
    </location>
</feature>
<gene>
    <name evidence="2" type="ORF">KK137_14670</name>
</gene>
<comment type="caution">
    <text evidence="2">The sequence shown here is derived from an EMBL/GenBank/DDBJ whole genome shotgun (WGS) entry which is preliminary data.</text>
</comment>
<feature type="region of interest" description="Disordered" evidence="1">
    <location>
        <begin position="1"/>
        <end position="107"/>
    </location>
</feature>
<feature type="compositionally biased region" description="Acidic residues" evidence="1">
    <location>
        <begin position="90"/>
        <end position="107"/>
    </location>
</feature>
<proteinExistence type="predicted"/>
<feature type="compositionally biased region" description="Basic and acidic residues" evidence="1">
    <location>
        <begin position="1"/>
        <end position="23"/>
    </location>
</feature>
<keyword evidence="3" id="KW-1185">Reference proteome</keyword>
<accession>A0ABS5WAT8</accession>
<evidence type="ECO:0000256" key="1">
    <source>
        <dbReference type="SAM" id="MobiDB-lite"/>
    </source>
</evidence>
<evidence type="ECO:0000313" key="2">
    <source>
        <dbReference type="EMBL" id="MBT2135579.1"/>
    </source>
</evidence>
<evidence type="ECO:0000313" key="3">
    <source>
        <dbReference type="Proteomes" id="UP000811255"/>
    </source>
</evidence>
<sequence length="107" mass="11810">MTDRRDAAHKSSAEEAPELHNAEQDDEESQAQTVAREALGADDEESPLDSEKSDDPGEVMDDSTQDLIDRMRDMEQSGRIDMGAYLGEPNMDDEDDALGEGHDPDED</sequence>
<dbReference type="EMBL" id="JAHFVK010000002">
    <property type="protein sequence ID" value="MBT2135579.1"/>
    <property type="molecule type" value="Genomic_DNA"/>
</dbReference>
<organism evidence="2 3">
    <name type="scientific">Croceibacterium selenioxidans</name>
    <dbReference type="NCBI Taxonomy" id="2838833"/>
    <lineage>
        <taxon>Bacteria</taxon>
        <taxon>Pseudomonadati</taxon>
        <taxon>Pseudomonadota</taxon>
        <taxon>Alphaproteobacteria</taxon>
        <taxon>Sphingomonadales</taxon>
        <taxon>Erythrobacteraceae</taxon>
        <taxon>Croceibacterium</taxon>
    </lineage>
</organism>
<name>A0ABS5WAT8_9SPHN</name>